<dbReference type="AlphaFoldDB" id="A0A6N2M1U2"/>
<keyword evidence="1" id="KW-1133">Transmembrane helix</keyword>
<name>A0A6N2M1U2_SALVM</name>
<organism evidence="2">
    <name type="scientific">Salix viminalis</name>
    <name type="common">Common osier</name>
    <name type="synonym">Basket willow</name>
    <dbReference type="NCBI Taxonomy" id="40686"/>
    <lineage>
        <taxon>Eukaryota</taxon>
        <taxon>Viridiplantae</taxon>
        <taxon>Streptophyta</taxon>
        <taxon>Embryophyta</taxon>
        <taxon>Tracheophyta</taxon>
        <taxon>Spermatophyta</taxon>
        <taxon>Magnoliopsida</taxon>
        <taxon>eudicotyledons</taxon>
        <taxon>Gunneridae</taxon>
        <taxon>Pentapetalae</taxon>
        <taxon>rosids</taxon>
        <taxon>fabids</taxon>
        <taxon>Malpighiales</taxon>
        <taxon>Salicaceae</taxon>
        <taxon>Saliceae</taxon>
        <taxon>Salix</taxon>
    </lineage>
</organism>
<proteinExistence type="predicted"/>
<feature type="transmembrane region" description="Helical" evidence="1">
    <location>
        <begin position="94"/>
        <end position="114"/>
    </location>
</feature>
<protein>
    <submittedName>
        <fullName evidence="2">Uncharacterized protein</fullName>
    </submittedName>
</protein>
<evidence type="ECO:0000313" key="2">
    <source>
        <dbReference type="EMBL" id="VFU46687.1"/>
    </source>
</evidence>
<accession>A0A6N2M1U2</accession>
<evidence type="ECO:0000256" key="1">
    <source>
        <dbReference type="SAM" id="Phobius"/>
    </source>
</evidence>
<keyword evidence="1" id="KW-0812">Transmembrane</keyword>
<dbReference type="EMBL" id="CAADRP010001652">
    <property type="protein sequence ID" value="VFU46687.1"/>
    <property type="molecule type" value="Genomic_DNA"/>
</dbReference>
<feature type="transmembrane region" description="Helical" evidence="1">
    <location>
        <begin position="20"/>
        <end position="40"/>
    </location>
</feature>
<gene>
    <name evidence="2" type="ORF">SVIM_LOCUS297028</name>
</gene>
<keyword evidence="1" id="KW-0472">Membrane</keyword>
<sequence>MEILVGSQIYKGGHHFPFSSTTVTSPLSLSLSLVVGLWFLSVTTQLHQIRPFLSFFHLKLIIPHYLSSLPFPITTNKKASCFPLRSPLFSSLCFPRLLLLLLLFLDFFFLLELFEELIFHPPFPCACE</sequence>
<reference evidence="2" key="1">
    <citation type="submission" date="2019-03" db="EMBL/GenBank/DDBJ databases">
        <authorList>
            <person name="Mank J."/>
            <person name="Almeida P."/>
        </authorList>
    </citation>
    <scope>NUCLEOTIDE SEQUENCE</scope>
    <source>
        <strain evidence="2">78183</strain>
    </source>
</reference>